<dbReference type="SMART" id="SM00387">
    <property type="entry name" value="HATPase_c"/>
    <property type="match status" value="1"/>
</dbReference>
<dbReference type="EMBL" id="VIWO01000001">
    <property type="protein sequence ID" value="TWF45338.1"/>
    <property type="molecule type" value="Genomic_DNA"/>
</dbReference>
<sequence>MWRILFLASVFILWPVQALVAQSLPWKHPMADGNTWMVVFLANLLVWLVLSFVIWKQSGQRQHIQSEVLQHLELEKNRQVLQALMQGEEKERTRLSKDLHDGVGGLLSAVKMHFRALQSDLSLQHEKSFNHAMRMLDDAIGEVRKTAHNMTPEILARKGLPAALEFFCRNVSHSRKLQISFYTSGELPRFRNNFELSVYRIVQELVNNIIKHAYATTALVQITQHRGYVNITVEDNGIGFKNIPGEHTGIGLNSLEERVRSLDGQLTITASPGCGTTAYMEFNVGVIPPMEMQLSF</sequence>
<proteinExistence type="predicted"/>
<evidence type="ECO:0000259" key="5">
    <source>
        <dbReference type="PROSITE" id="PS50109"/>
    </source>
</evidence>
<evidence type="ECO:0000256" key="3">
    <source>
        <dbReference type="ARBA" id="ARBA00023012"/>
    </source>
</evidence>
<keyword evidence="3" id="KW-0902">Two-component regulatory system</keyword>
<organism evidence="6 7">
    <name type="scientific">Chitinophaga polysaccharea</name>
    <dbReference type="NCBI Taxonomy" id="1293035"/>
    <lineage>
        <taxon>Bacteria</taxon>
        <taxon>Pseudomonadati</taxon>
        <taxon>Bacteroidota</taxon>
        <taxon>Chitinophagia</taxon>
        <taxon>Chitinophagales</taxon>
        <taxon>Chitinophagaceae</taxon>
        <taxon>Chitinophaga</taxon>
    </lineage>
</organism>
<dbReference type="Gene3D" id="1.20.5.1930">
    <property type="match status" value="1"/>
</dbReference>
<name>A0A561Q4R3_9BACT</name>
<comment type="caution">
    <text evidence="6">The sequence shown here is derived from an EMBL/GenBank/DDBJ whole genome shotgun (WGS) entry which is preliminary data.</text>
</comment>
<reference evidence="6 7" key="1">
    <citation type="submission" date="2019-06" db="EMBL/GenBank/DDBJ databases">
        <title>Sorghum-associated microbial communities from plants grown in Nebraska, USA.</title>
        <authorList>
            <person name="Schachtman D."/>
        </authorList>
    </citation>
    <scope>NUCLEOTIDE SEQUENCE [LARGE SCALE GENOMIC DNA]</scope>
    <source>
        <strain evidence="6 7">1209</strain>
    </source>
</reference>
<dbReference type="InterPro" id="IPR003594">
    <property type="entry name" value="HATPase_dom"/>
</dbReference>
<dbReference type="GO" id="GO:0016020">
    <property type="term" value="C:membrane"/>
    <property type="evidence" value="ECO:0007669"/>
    <property type="project" value="InterPro"/>
</dbReference>
<evidence type="ECO:0000256" key="4">
    <source>
        <dbReference type="SAM" id="Phobius"/>
    </source>
</evidence>
<keyword evidence="7" id="KW-1185">Reference proteome</keyword>
<keyword evidence="1" id="KW-0808">Transferase</keyword>
<evidence type="ECO:0000256" key="1">
    <source>
        <dbReference type="ARBA" id="ARBA00022679"/>
    </source>
</evidence>
<dbReference type="RefSeq" id="WP_145663913.1">
    <property type="nucleotide sequence ID" value="NZ_VIWO01000001.1"/>
</dbReference>
<feature type="transmembrane region" description="Helical" evidence="4">
    <location>
        <begin position="34"/>
        <end position="55"/>
    </location>
</feature>
<feature type="domain" description="Histidine kinase" evidence="5">
    <location>
        <begin position="198"/>
        <end position="286"/>
    </location>
</feature>
<keyword evidence="4" id="KW-1133">Transmembrane helix</keyword>
<dbReference type="Proteomes" id="UP000320811">
    <property type="component" value="Unassembled WGS sequence"/>
</dbReference>
<dbReference type="Pfam" id="PF02518">
    <property type="entry name" value="HATPase_c"/>
    <property type="match status" value="1"/>
</dbReference>
<dbReference type="AlphaFoldDB" id="A0A561Q4R3"/>
<dbReference type="Gene3D" id="3.30.565.10">
    <property type="entry name" value="Histidine kinase-like ATPase, C-terminal domain"/>
    <property type="match status" value="1"/>
</dbReference>
<dbReference type="InterPro" id="IPR011712">
    <property type="entry name" value="Sig_transdc_His_kin_sub3_dim/P"/>
</dbReference>
<dbReference type="CDD" id="cd16917">
    <property type="entry name" value="HATPase_UhpB-NarQ-NarX-like"/>
    <property type="match status" value="1"/>
</dbReference>
<evidence type="ECO:0000313" key="7">
    <source>
        <dbReference type="Proteomes" id="UP000320811"/>
    </source>
</evidence>
<dbReference type="GO" id="GO:0000155">
    <property type="term" value="F:phosphorelay sensor kinase activity"/>
    <property type="evidence" value="ECO:0007669"/>
    <property type="project" value="InterPro"/>
</dbReference>
<dbReference type="Pfam" id="PF07730">
    <property type="entry name" value="HisKA_3"/>
    <property type="match status" value="1"/>
</dbReference>
<dbReference type="GO" id="GO:0046983">
    <property type="term" value="F:protein dimerization activity"/>
    <property type="evidence" value="ECO:0007669"/>
    <property type="project" value="InterPro"/>
</dbReference>
<keyword evidence="4" id="KW-0472">Membrane</keyword>
<dbReference type="OrthoDB" id="9778366at2"/>
<dbReference type="InterPro" id="IPR005467">
    <property type="entry name" value="His_kinase_dom"/>
</dbReference>
<dbReference type="PANTHER" id="PTHR24421">
    <property type="entry name" value="NITRATE/NITRITE SENSOR PROTEIN NARX-RELATED"/>
    <property type="match status" value="1"/>
</dbReference>
<dbReference type="InterPro" id="IPR050482">
    <property type="entry name" value="Sensor_HK_TwoCompSys"/>
</dbReference>
<gene>
    <name evidence="6" type="ORF">FHW36_1011268</name>
</gene>
<keyword evidence="4" id="KW-0812">Transmembrane</keyword>
<dbReference type="SUPFAM" id="SSF55874">
    <property type="entry name" value="ATPase domain of HSP90 chaperone/DNA topoisomerase II/histidine kinase"/>
    <property type="match status" value="1"/>
</dbReference>
<accession>A0A561Q4R3</accession>
<keyword evidence="2 6" id="KW-0418">Kinase</keyword>
<evidence type="ECO:0000256" key="2">
    <source>
        <dbReference type="ARBA" id="ARBA00022777"/>
    </source>
</evidence>
<dbReference type="PROSITE" id="PS50109">
    <property type="entry name" value="HIS_KIN"/>
    <property type="match status" value="1"/>
</dbReference>
<evidence type="ECO:0000313" key="6">
    <source>
        <dbReference type="EMBL" id="TWF45338.1"/>
    </source>
</evidence>
<protein>
    <submittedName>
        <fullName evidence="6">Signal transduction histidine kinase</fullName>
    </submittedName>
</protein>
<dbReference type="InterPro" id="IPR036890">
    <property type="entry name" value="HATPase_C_sf"/>
</dbReference>